<name>A0A178IMR5_9BACT</name>
<evidence type="ECO:0000256" key="9">
    <source>
        <dbReference type="ARBA" id="ARBA00023136"/>
    </source>
</evidence>
<evidence type="ECO:0000313" key="13">
    <source>
        <dbReference type="EMBL" id="OAM91193.1"/>
    </source>
</evidence>
<evidence type="ECO:0000256" key="2">
    <source>
        <dbReference type="ARBA" id="ARBA00022448"/>
    </source>
</evidence>
<feature type="compositionally biased region" description="Low complexity" evidence="11">
    <location>
        <begin position="662"/>
        <end position="676"/>
    </location>
</feature>
<feature type="domain" description="TonB-dependent receptor plug" evidence="12">
    <location>
        <begin position="81"/>
        <end position="193"/>
    </location>
</feature>
<dbReference type="RefSeq" id="WP_068769027.1">
    <property type="nucleotide sequence ID" value="NZ_CP109796.1"/>
</dbReference>
<comment type="subcellular location">
    <subcellularLocation>
        <location evidence="1">Cell outer membrane</location>
        <topology evidence="1">Multi-pass membrane protein</topology>
    </subcellularLocation>
</comment>
<evidence type="ECO:0000256" key="11">
    <source>
        <dbReference type="SAM" id="MobiDB-lite"/>
    </source>
</evidence>
<dbReference type="Gene3D" id="2.170.130.10">
    <property type="entry name" value="TonB-dependent receptor, plug domain"/>
    <property type="match status" value="1"/>
</dbReference>
<comment type="caution">
    <text evidence="13">The sequence shown here is derived from an EMBL/GenBank/DDBJ whole genome shotgun (WGS) entry which is preliminary data.</text>
</comment>
<keyword evidence="7" id="KW-0408">Iron</keyword>
<dbReference type="InterPro" id="IPR012910">
    <property type="entry name" value="Plug_dom"/>
</dbReference>
<reference evidence="13 14" key="1">
    <citation type="submission" date="2016-01" db="EMBL/GenBank/DDBJ databases">
        <title>High potential of lignocellulose degradation of a new Verrucomicrobia species.</title>
        <authorList>
            <person name="Wang Y."/>
            <person name="Shi Y."/>
            <person name="Qiu Z."/>
            <person name="Liu S."/>
            <person name="Yang H."/>
        </authorList>
    </citation>
    <scope>NUCLEOTIDE SEQUENCE [LARGE SCALE GENOMIC DNA]</scope>
    <source>
        <strain evidence="13 14">TSB47</strain>
    </source>
</reference>
<accession>A0A178IMR5</accession>
<sequence length="1176" mass="129764">MNTHTGRALPSRIPLLFRRLFYITCFLLINILLNGQQVPASAPETEEETVYLSRFTVTVDKESDGYLAKDTLAGTRIRTELKDVGSAVSVVTAKFLQDTGSNKSEDLLVYTTNTEVGGLGGNYAGAGNGPYLDTANARLAPQTNTRVRGLAAADNTRDFFITDIPWDSYNVGRIDLQRGPNSILFGLGSPAGIINASVNAASFTDSAVVEGRFGSYGSLRASADINKLLLKDELSVRASVLYDDTKYRQDPAFNRDERYYIAGRFDPKFLRFGSARTSLRVGYEHGDVKANRPRTTPPIDAITPWFNAMNKQTYDPRTVGLSDATLIAQAIANGDLGAGAAQPNIDGNPNPNYQPWLGPAGAIYENLATVFPDPRSGAWTAIIPGLALETGGLAPDGSVDGEIEGMPWTVWRGIRNFNDYAGFVGLPNNNLGVYKAVTLSDDSIFDFYDKLLEGPNKREWQKFDSVNVALAQTFFNEKLGIEAVYDYQKYEEGMANLLSTWSQALTIDVNSRLPDGTPNPNVGRPMVVGSNNSNFSRETERESWRFTAYGELDFKDFMDPSSWLTRLLGRHVFTGLYSTHKYDLSTRNWASHATDDAYGELIRVTGINTNQRQLATINYLGPSLLDASSASGARIGRLGAVQRPSSGRAAIYDSTWTATGVSPGDPWTTPTGDTSTQSENPANYAGWRTIDVGIWNADTGDIDSLYLNGSMSRDKIESTALVWQGFLLDGILVPTIGWRKDTLKSYKIEAGSADVKNPNGSINFNHPNWRLPGAPYNEETGRSTSWSVVAHTPKWIVDKMPGRTSLSLFYNRSENFQPAGSRVDIMGNGLASPNGKTKDYGFVISTLNDRLTLKVNWYETSITNATLTGLGGDYMIGAAEAWGYMFAMQARNGHGSFSTGYEAGGGLTKEEAMALQQAAVDAFLGNLAPEQFMRAWNYADQLDSWQSWIQPNAPAGMAVTGDTFAKGIEIELTAQPLKNWNITLNVSKTRAQRLNMAGSFASWIEDRWQFYQGPAGDVRLWGPWYDAGETIRGKFEREFYSNYRLYRLQEGADVPELRRWRFNIVTNYAFAGGLLKGVNVGAGYRWQDKVVTGYAVTDGDFDLSRPYYGPTEDAIDFWIGYQRKLTDKITWRIQLNIRNLFDDARLVPVTVQPDGSPGSSRIVEGMAWSVSNKLEF</sequence>
<dbReference type="PANTHER" id="PTHR32552">
    <property type="entry name" value="FERRICHROME IRON RECEPTOR-RELATED"/>
    <property type="match status" value="1"/>
</dbReference>
<dbReference type="AlphaFoldDB" id="A0A178IMR5"/>
<dbReference type="STRING" id="1184151.AW736_04410"/>
<dbReference type="EMBL" id="LRRQ01000036">
    <property type="protein sequence ID" value="OAM91193.1"/>
    <property type="molecule type" value="Genomic_DNA"/>
</dbReference>
<dbReference type="Pfam" id="PF07715">
    <property type="entry name" value="Plug"/>
    <property type="match status" value="1"/>
</dbReference>
<keyword evidence="6" id="KW-0732">Signal</keyword>
<dbReference type="Gene3D" id="2.40.170.20">
    <property type="entry name" value="TonB-dependent receptor, beta-barrel domain"/>
    <property type="match status" value="2"/>
</dbReference>
<dbReference type="GO" id="GO:0009279">
    <property type="term" value="C:cell outer membrane"/>
    <property type="evidence" value="ECO:0007669"/>
    <property type="project" value="UniProtKB-SubCell"/>
</dbReference>
<proteinExistence type="predicted"/>
<evidence type="ECO:0000256" key="3">
    <source>
        <dbReference type="ARBA" id="ARBA00022452"/>
    </source>
</evidence>
<evidence type="ECO:0000256" key="8">
    <source>
        <dbReference type="ARBA" id="ARBA00023065"/>
    </source>
</evidence>
<evidence type="ECO:0000256" key="10">
    <source>
        <dbReference type="ARBA" id="ARBA00023237"/>
    </source>
</evidence>
<keyword evidence="14" id="KW-1185">Reference proteome</keyword>
<evidence type="ECO:0000256" key="4">
    <source>
        <dbReference type="ARBA" id="ARBA00022496"/>
    </source>
</evidence>
<dbReference type="SUPFAM" id="SSF56935">
    <property type="entry name" value="Porins"/>
    <property type="match status" value="2"/>
</dbReference>
<feature type="region of interest" description="Disordered" evidence="11">
    <location>
        <begin position="662"/>
        <end position="682"/>
    </location>
</feature>
<keyword evidence="5" id="KW-0812">Transmembrane</keyword>
<evidence type="ECO:0000256" key="5">
    <source>
        <dbReference type="ARBA" id="ARBA00022692"/>
    </source>
</evidence>
<keyword evidence="2" id="KW-0813">Transport</keyword>
<protein>
    <recommendedName>
        <fullName evidence="12">TonB-dependent receptor plug domain-containing protein</fullName>
    </recommendedName>
</protein>
<keyword evidence="9" id="KW-0472">Membrane</keyword>
<dbReference type="GO" id="GO:0015344">
    <property type="term" value="F:siderophore uptake transmembrane transporter activity"/>
    <property type="evidence" value="ECO:0007669"/>
    <property type="project" value="TreeGrafter"/>
</dbReference>
<dbReference type="InterPro" id="IPR036942">
    <property type="entry name" value="Beta-barrel_TonB_sf"/>
</dbReference>
<keyword evidence="4" id="KW-0410">Iron transport</keyword>
<dbReference type="InterPro" id="IPR037066">
    <property type="entry name" value="Plug_dom_sf"/>
</dbReference>
<dbReference type="InterPro" id="IPR039426">
    <property type="entry name" value="TonB-dep_rcpt-like"/>
</dbReference>
<keyword evidence="10" id="KW-0998">Cell outer membrane</keyword>
<evidence type="ECO:0000259" key="12">
    <source>
        <dbReference type="Pfam" id="PF07715"/>
    </source>
</evidence>
<keyword evidence="8" id="KW-0406">Ion transport</keyword>
<evidence type="ECO:0000256" key="7">
    <source>
        <dbReference type="ARBA" id="ARBA00023004"/>
    </source>
</evidence>
<organism evidence="13 14">
    <name type="scientific">Termitidicoccus mucosus</name>
    <dbReference type="NCBI Taxonomy" id="1184151"/>
    <lineage>
        <taxon>Bacteria</taxon>
        <taxon>Pseudomonadati</taxon>
        <taxon>Verrucomicrobiota</taxon>
        <taxon>Opitutia</taxon>
        <taxon>Opitutales</taxon>
        <taxon>Opitutaceae</taxon>
        <taxon>Termitidicoccus</taxon>
    </lineage>
</organism>
<dbReference type="Proteomes" id="UP000078486">
    <property type="component" value="Unassembled WGS sequence"/>
</dbReference>
<feature type="region of interest" description="Disordered" evidence="11">
    <location>
        <begin position="515"/>
        <end position="534"/>
    </location>
</feature>
<evidence type="ECO:0000313" key="14">
    <source>
        <dbReference type="Proteomes" id="UP000078486"/>
    </source>
</evidence>
<keyword evidence="3" id="KW-1134">Transmembrane beta strand</keyword>
<evidence type="ECO:0000256" key="1">
    <source>
        <dbReference type="ARBA" id="ARBA00004571"/>
    </source>
</evidence>
<dbReference type="PANTHER" id="PTHR32552:SF68">
    <property type="entry name" value="FERRICHROME OUTER MEMBRANE TRANSPORTER_PHAGE RECEPTOR"/>
    <property type="match status" value="1"/>
</dbReference>
<evidence type="ECO:0000256" key="6">
    <source>
        <dbReference type="ARBA" id="ARBA00022729"/>
    </source>
</evidence>
<gene>
    <name evidence="13" type="ORF">AW736_04410</name>
</gene>